<dbReference type="Pfam" id="PF07730">
    <property type="entry name" value="HisKA_3"/>
    <property type="match status" value="1"/>
</dbReference>
<dbReference type="PANTHER" id="PTHR24421">
    <property type="entry name" value="NITRATE/NITRITE SENSOR PROTEIN NARX-RELATED"/>
    <property type="match status" value="1"/>
</dbReference>
<feature type="domain" description="Signal transduction histidine kinase subgroup 3 dimerisation and phosphoacceptor" evidence="7">
    <location>
        <begin position="219"/>
        <end position="284"/>
    </location>
</feature>
<name>A0A366K765_9BIFI</name>
<dbReference type="GO" id="GO:0000155">
    <property type="term" value="F:phosphorelay sensor kinase activity"/>
    <property type="evidence" value="ECO:0007669"/>
    <property type="project" value="InterPro"/>
</dbReference>
<dbReference type="OrthoDB" id="227596at2"/>
<evidence type="ECO:0000259" key="7">
    <source>
        <dbReference type="Pfam" id="PF07730"/>
    </source>
</evidence>
<protein>
    <submittedName>
        <fullName evidence="8">Two-component sensor histidine kinase</fullName>
    </submittedName>
</protein>
<keyword evidence="2 8" id="KW-0418">Kinase</keyword>
<keyword evidence="6" id="KW-1133">Transmembrane helix</keyword>
<evidence type="ECO:0000256" key="2">
    <source>
        <dbReference type="ARBA" id="ARBA00022777"/>
    </source>
</evidence>
<dbReference type="Gene3D" id="1.20.5.1930">
    <property type="match status" value="1"/>
</dbReference>
<keyword evidence="6" id="KW-0472">Membrane</keyword>
<dbReference type="SUPFAM" id="SSF55874">
    <property type="entry name" value="ATPase domain of HSP90 chaperone/DNA topoisomerase II/histidine kinase"/>
    <property type="match status" value="1"/>
</dbReference>
<dbReference type="InterPro" id="IPR036890">
    <property type="entry name" value="HATPase_C_sf"/>
</dbReference>
<dbReference type="AlphaFoldDB" id="A0A366K765"/>
<gene>
    <name evidence="8" type="ORF">CRD60_05755</name>
</gene>
<dbReference type="InterPro" id="IPR011712">
    <property type="entry name" value="Sig_transdc_His_kin_sub3_dim/P"/>
</dbReference>
<feature type="coiled-coil region" evidence="4">
    <location>
        <begin position="194"/>
        <end position="221"/>
    </location>
</feature>
<feature type="transmembrane region" description="Helical" evidence="6">
    <location>
        <begin position="51"/>
        <end position="78"/>
    </location>
</feature>
<keyword evidence="9" id="KW-1185">Reference proteome</keyword>
<keyword evidence="6" id="KW-0812">Transmembrane</keyword>
<feature type="transmembrane region" description="Helical" evidence="6">
    <location>
        <begin position="152"/>
        <end position="174"/>
    </location>
</feature>
<dbReference type="EMBL" id="PDCG01000005">
    <property type="protein sequence ID" value="RBP97504.1"/>
    <property type="molecule type" value="Genomic_DNA"/>
</dbReference>
<evidence type="ECO:0000256" key="1">
    <source>
        <dbReference type="ARBA" id="ARBA00022679"/>
    </source>
</evidence>
<keyword evidence="1" id="KW-0808">Transferase</keyword>
<sequence>MGRIASWVGLLAIGGICGAWAFGGFTEVLASSLLAAVAAGALSEWLLPAPGALWTGALVALGAIFVPTWMVVLPALAFEAGVGLGILATNRRTIHDSLASGTWMGSSRDTVATRLGRGTFASARSWLALVLLPAFAWLIPALSALIRYDGPWQRYALLSLLAAALAQLAGMTYARLALAEQHIWQVTDVERYRVRQLRSRISDLNEELDRATHTARLSERTRIAREIHDNVGHQLTRAIMQTQAARVLAQGKGDKDTERSFADVGQTLDTAMTTIRRSVHDLEDDGTDFAAQMLEACQGVAMADSDDVVGQLGVDLNNGILTAPAPVARCFAAIIRESLNNTARHSLARSAHVTLRDLPAFWQLVVQDDGRVQQSRATGEDAGMGKPDRPHGLPSGERPPQGVELWRGMGLANIESRARALGGTANSGPNEHGWRVFVSLPKEPWTNEDHNGYEVHEEAAL</sequence>
<evidence type="ECO:0000256" key="4">
    <source>
        <dbReference type="SAM" id="Coils"/>
    </source>
</evidence>
<keyword evidence="4" id="KW-0175">Coiled coil</keyword>
<proteinExistence type="predicted"/>
<feature type="region of interest" description="Disordered" evidence="5">
    <location>
        <begin position="372"/>
        <end position="403"/>
    </location>
</feature>
<comment type="caution">
    <text evidence="8">The sequence shown here is derived from an EMBL/GenBank/DDBJ whole genome shotgun (WGS) entry which is preliminary data.</text>
</comment>
<dbReference type="Proteomes" id="UP000252530">
    <property type="component" value="Unassembled WGS sequence"/>
</dbReference>
<evidence type="ECO:0000256" key="6">
    <source>
        <dbReference type="SAM" id="Phobius"/>
    </source>
</evidence>
<evidence type="ECO:0000256" key="5">
    <source>
        <dbReference type="SAM" id="MobiDB-lite"/>
    </source>
</evidence>
<dbReference type="Gene3D" id="3.30.565.10">
    <property type="entry name" value="Histidine kinase-like ATPase, C-terminal domain"/>
    <property type="match status" value="1"/>
</dbReference>
<evidence type="ECO:0000256" key="3">
    <source>
        <dbReference type="ARBA" id="ARBA00023012"/>
    </source>
</evidence>
<organism evidence="8 9">
    <name type="scientific">Bifidobacterium aemilianum</name>
    <dbReference type="NCBI Taxonomy" id="2493120"/>
    <lineage>
        <taxon>Bacteria</taxon>
        <taxon>Bacillati</taxon>
        <taxon>Actinomycetota</taxon>
        <taxon>Actinomycetes</taxon>
        <taxon>Bifidobacteriales</taxon>
        <taxon>Bifidobacteriaceae</taxon>
        <taxon>Bifidobacterium</taxon>
    </lineage>
</organism>
<dbReference type="InterPro" id="IPR050482">
    <property type="entry name" value="Sensor_HK_TwoCompSys"/>
</dbReference>
<feature type="transmembrane region" description="Helical" evidence="6">
    <location>
        <begin position="126"/>
        <end position="146"/>
    </location>
</feature>
<keyword evidence="3" id="KW-0902">Two-component regulatory system</keyword>
<reference evidence="8 9" key="1">
    <citation type="submission" date="2017-10" db="EMBL/GenBank/DDBJ databases">
        <title>Bifidobacterium xylocopum sp. nov. and Bifidobacterium aemilianum sp. nov., from the carpenter bee (Xylocopa violacea) digestive tract.</title>
        <authorList>
            <person name="Alberoni D."/>
            <person name="Baffoni L."/>
            <person name="Di Gioia D."/>
            <person name="Gaggia F."/>
            <person name="Biavati B."/>
        </authorList>
    </citation>
    <scope>NUCLEOTIDE SEQUENCE [LARGE SCALE GENOMIC DNA]</scope>
    <source>
        <strain evidence="8 9">XV10</strain>
    </source>
</reference>
<dbReference type="GO" id="GO:0016020">
    <property type="term" value="C:membrane"/>
    <property type="evidence" value="ECO:0007669"/>
    <property type="project" value="InterPro"/>
</dbReference>
<evidence type="ECO:0000313" key="8">
    <source>
        <dbReference type="EMBL" id="RBP97504.1"/>
    </source>
</evidence>
<accession>A0A366K765</accession>
<evidence type="ECO:0000313" key="9">
    <source>
        <dbReference type="Proteomes" id="UP000252530"/>
    </source>
</evidence>
<dbReference type="RefSeq" id="WP_113860350.1">
    <property type="nucleotide sequence ID" value="NZ_PDCG01000005.1"/>
</dbReference>
<dbReference type="CDD" id="cd16917">
    <property type="entry name" value="HATPase_UhpB-NarQ-NarX-like"/>
    <property type="match status" value="1"/>
</dbReference>
<dbReference type="GO" id="GO:0046983">
    <property type="term" value="F:protein dimerization activity"/>
    <property type="evidence" value="ECO:0007669"/>
    <property type="project" value="InterPro"/>
</dbReference>